<organism evidence="5 6">
    <name type="scientific">Marinobacterium marinum</name>
    <dbReference type="NCBI Taxonomy" id="2756129"/>
    <lineage>
        <taxon>Bacteria</taxon>
        <taxon>Pseudomonadati</taxon>
        <taxon>Pseudomonadota</taxon>
        <taxon>Gammaproteobacteria</taxon>
        <taxon>Oceanospirillales</taxon>
        <taxon>Oceanospirillaceae</taxon>
        <taxon>Marinobacterium</taxon>
    </lineage>
</organism>
<dbReference type="PROSITE" id="PS50995">
    <property type="entry name" value="HTH_MARR_2"/>
    <property type="match status" value="1"/>
</dbReference>
<dbReference type="InterPro" id="IPR000835">
    <property type="entry name" value="HTH_MarR-typ"/>
</dbReference>
<evidence type="ECO:0000259" key="4">
    <source>
        <dbReference type="PROSITE" id="PS50995"/>
    </source>
</evidence>
<dbReference type="PRINTS" id="PR00598">
    <property type="entry name" value="HTHMARR"/>
</dbReference>
<protein>
    <submittedName>
        <fullName evidence="5">MarR family transcriptional regulator</fullName>
    </submittedName>
</protein>
<dbReference type="GO" id="GO:0003700">
    <property type="term" value="F:DNA-binding transcription factor activity"/>
    <property type="evidence" value="ECO:0007669"/>
    <property type="project" value="InterPro"/>
</dbReference>
<dbReference type="InterPro" id="IPR036388">
    <property type="entry name" value="WH-like_DNA-bd_sf"/>
</dbReference>
<dbReference type="PANTHER" id="PTHR42756">
    <property type="entry name" value="TRANSCRIPTIONAL REGULATOR, MARR"/>
    <property type="match status" value="1"/>
</dbReference>
<gene>
    <name evidence="5" type="ORF">H1S06_01120</name>
</gene>
<evidence type="ECO:0000256" key="2">
    <source>
        <dbReference type="ARBA" id="ARBA00023125"/>
    </source>
</evidence>
<dbReference type="AlphaFoldDB" id="A0A7W2ABE3"/>
<evidence type="ECO:0000256" key="3">
    <source>
        <dbReference type="ARBA" id="ARBA00023163"/>
    </source>
</evidence>
<dbReference type="Pfam" id="PF12802">
    <property type="entry name" value="MarR_2"/>
    <property type="match status" value="1"/>
</dbReference>
<dbReference type="EMBL" id="JACEMT010000030">
    <property type="protein sequence ID" value="MBA4500968.1"/>
    <property type="molecule type" value="Genomic_DNA"/>
</dbReference>
<dbReference type="SMART" id="SM00347">
    <property type="entry name" value="HTH_MARR"/>
    <property type="match status" value="1"/>
</dbReference>
<name>A0A7W2ABE3_9GAMM</name>
<feature type="domain" description="HTH marR-type" evidence="4">
    <location>
        <begin position="26"/>
        <end position="163"/>
    </location>
</feature>
<keyword evidence="1" id="KW-0805">Transcription regulation</keyword>
<dbReference type="Proteomes" id="UP000538931">
    <property type="component" value="Unassembled WGS sequence"/>
</dbReference>
<keyword evidence="2" id="KW-0238">DNA-binding</keyword>
<evidence type="ECO:0000313" key="6">
    <source>
        <dbReference type="Proteomes" id="UP000538931"/>
    </source>
</evidence>
<dbReference type="PANTHER" id="PTHR42756:SF1">
    <property type="entry name" value="TRANSCRIPTIONAL REPRESSOR OF EMRAB OPERON"/>
    <property type="match status" value="1"/>
</dbReference>
<comment type="caution">
    <text evidence="5">The sequence shown here is derived from an EMBL/GenBank/DDBJ whole genome shotgun (WGS) entry which is preliminary data.</text>
</comment>
<keyword evidence="3" id="KW-0804">Transcription</keyword>
<dbReference type="InterPro" id="IPR036390">
    <property type="entry name" value="WH_DNA-bd_sf"/>
</dbReference>
<evidence type="ECO:0000313" key="5">
    <source>
        <dbReference type="EMBL" id="MBA4500968.1"/>
    </source>
</evidence>
<dbReference type="RefSeq" id="WP_181736432.1">
    <property type="nucleotide sequence ID" value="NZ_JACEMT010000030.1"/>
</dbReference>
<dbReference type="Gene3D" id="1.10.10.10">
    <property type="entry name" value="Winged helix-like DNA-binding domain superfamily/Winged helix DNA-binding domain"/>
    <property type="match status" value="1"/>
</dbReference>
<proteinExistence type="predicted"/>
<accession>A0A7W2ABE3</accession>
<reference evidence="5 6" key="1">
    <citation type="submission" date="2020-07" db="EMBL/GenBank/DDBJ databases">
        <title>Bacterium isolated from marien macroalgae.</title>
        <authorList>
            <person name="Zhu K."/>
            <person name="Lu D."/>
            <person name="Du Z."/>
        </authorList>
    </citation>
    <scope>NUCLEOTIDE SEQUENCE [LARGE SCALE GENOMIC DNA]</scope>
    <source>
        <strain evidence="5 6">3-1745</strain>
    </source>
</reference>
<dbReference type="SUPFAM" id="SSF46785">
    <property type="entry name" value="Winged helix' DNA-binding domain"/>
    <property type="match status" value="1"/>
</dbReference>
<sequence length="167" mass="19170">MSRERISFTELYDASRQNWPEASRDISMIAPLIYRLHEHLSKLAEQQFKQYELQSAEFETLCALRNSAPPFRVTPTELYRKLLVSSGGMTKILVRLEDKGLVERPENPDDARSRLVGLTSEGKSLIEVATAQLLKREAELVEQAPHSQQLEQLLIEWLRQLETPLAP</sequence>
<evidence type="ECO:0000256" key="1">
    <source>
        <dbReference type="ARBA" id="ARBA00023015"/>
    </source>
</evidence>
<keyword evidence="6" id="KW-1185">Reference proteome</keyword>
<dbReference type="GO" id="GO:0003677">
    <property type="term" value="F:DNA binding"/>
    <property type="evidence" value="ECO:0007669"/>
    <property type="project" value="UniProtKB-KW"/>
</dbReference>